<accession>A0ACB8V5X3</accession>
<evidence type="ECO:0000313" key="1">
    <source>
        <dbReference type="EMBL" id="KAI2393220.1"/>
    </source>
</evidence>
<gene>
    <name evidence="1" type="ORF">LOY88_000280</name>
</gene>
<organism evidence="1">
    <name type="scientific">Ophidiomyces ophidiicola</name>
    <dbReference type="NCBI Taxonomy" id="1387563"/>
    <lineage>
        <taxon>Eukaryota</taxon>
        <taxon>Fungi</taxon>
        <taxon>Dikarya</taxon>
        <taxon>Ascomycota</taxon>
        <taxon>Pezizomycotina</taxon>
        <taxon>Eurotiomycetes</taxon>
        <taxon>Eurotiomycetidae</taxon>
        <taxon>Onygenales</taxon>
        <taxon>Onygenaceae</taxon>
        <taxon>Ophidiomyces</taxon>
    </lineage>
</organism>
<proteinExistence type="predicted"/>
<protein>
    <submittedName>
        <fullName evidence="1">Uncharacterized protein</fullName>
    </submittedName>
</protein>
<sequence length="449" mass="49403">MAAVSTTSAFAGGLIDPSKQAEYPILLGDKLAGKPSSRQSRFVNVAYNYKAKSASPQQKTTITKGNTPDLYQLTIQDKASNAERTNLTYLYHGSVDPASSVSEPESSNLVLVFDPKRKAFILEPVSTKLNFNLRSAPGKTDKQVAEQYEQLNTLSNHERDDSSREDDDDAADEGNPYDFRHFLPKSEPSSAKNTDYTPPKNGHDSHNPPNKAPTHLTPAAALNALPPKTKPPPKPKPQVNPLRPQPKRVTKAAMAKNASAPKSKPKPAPIVEPEPPVVESPPSEPEPEPKPTPPETSSSNNIIVDGDLIIDMGSPPPERPKFKLNPRHFASNNTSANEAGSDEEEDVRSPSPPRLAGSRVWQNHASQQYDGHDEEEEEESDEDAGEVEPETNDYMADDDDLAAEMEAAFEESAREEEEERARNLLLQQQQQQQRLHVVSDEESEISEEE</sequence>
<comment type="caution">
    <text evidence="1">The sequence shown here is derived from an EMBL/GenBank/DDBJ whole genome shotgun (WGS) entry which is preliminary data.</text>
</comment>
<reference evidence="1" key="1">
    <citation type="journal article" date="2022" name="bioRxiv">
        <title>Population genetic analysis of Ophidiomyces ophidiicola, the causative agent of snake fungal disease, indicates recent introductions to the USA.</title>
        <authorList>
            <person name="Ladner J.T."/>
            <person name="Palmer J.M."/>
            <person name="Ettinger C.L."/>
            <person name="Stajich J.E."/>
            <person name="Farrell T.M."/>
            <person name="Glorioso B.M."/>
            <person name="Lawson B."/>
            <person name="Price S.J."/>
            <person name="Stengle A.G."/>
            <person name="Grear D.A."/>
            <person name="Lorch J.M."/>
        </authorList>
    </citation>
    <scope>NUCLEOTIDE SEQUENCE</scope>
    <source>
        <strain evidence="1">NWHC 24266-5</strain>
    </source>
</reference>
<name>A0ACB8V5X3_9EURO</name>
<dbReference type="EMBL" id="JALBCA010000003">
    <property type="protein sequence ID" value="KAI2393220.1"/>
    <property type="molecule type" value="Genomic_DNA"/>
</dbReference>